<organism evidence="2">
    <name type="scientific">mine drainage metagenome</name>
    <dbReference type="NCBI Taxonomy" id="410659"/>
    <lineage>
        <taxon>unclassified sequences</taxon>
        <taxon>metagenomes</taxon>
        <taxon>ecological metagenomes</taxon>
    </lineage>
</organism>
<feature type="domain" description="Transposase IS200-like" evidence="1">
    <location>
        <begin position="14"/>
        <end position="46"/>
    </location>
</feature>
<dbReference type="GO" id="GO:0004803">
    <property type="term" value="F:transposase activity"/>
    <property type="evidence" value="ECO:0007669"/>
    <property type="project" value="InterPro"/>
</dbReference>
<dbReference type="InterPro" id="IPR036515">
    <property type="entry name" value="Transposase_17_sf"/>
</dbReference>
<comment type="caution">
    <text evidence="2">The sequence shown here is derived from an EMBL/GenBank/DDBJ whole genome shotgun (WGS) entry which is preliminary data.</text>
</comment>
<dbReference type="Gene3D" id="3.30.70.1290">
    <property type="entry name" value="Transposase IS200-like"/>
    <property type="match status" value="1"/>
</dbReference>
<reference evidence="2" key="2">
    <citation type="journal article" date="2014" name="ISME J.">
        <title>Microbial stratification in low pH oxic and suboxic macroscopic growths along an acid mine drainage.</title>
        <authorList>
            <person name="Mendez-Garcia C."/>
            <person name="Mesa V."/>
            <person name="Sprenger R.R."/>
            <person name="Richter M."/>
            <person name="Diez M.S."/>
            <person name="Solano J."/>
            <person name="Bargiela R."/>
            <person name="Golyshina O.V."/>
            <person name="Manteca A."/>
            <person name="Ramos J.L."/>
            <person name="Gallego J.R."/>
            <person name="Llorente I."/>
            <person name="Martins Dos Santos V.A."/>
            <person name="Jensen O.N."/>
            <person name="Pelaez A.I."/>
            <person name="Sanchez J."/>
            <person name="Ferrer M."/>
        </authorList>
    </citation>
    <scope>NUCLEOTIDE SEQUENCE</scope>
</reference>
<protein>
    <submittedName>
        <fullName evidence="2">Transposase-related protein</fullName>
    </submittedName>
</protein>
<feature type="non-terminal residue" evidence="2">
    <location>
        <position position="46"/>
    </location>
</feature>
<gene>
    <name evidence="2" type="ORF">B1B_08554</name>
</gene>
<accession>T1ACB0</accession>
<dbReference type="AlphaFoldDB" id="T1ACB0"/>
<evidence type="ECO:0000259" key="1">
    <source>
        <dbReference type="Pfam" id="PF01797"/>
    </source>
</evidence>
<reference evidence="2" key="1">
    <citation type="submission" date="2013-08" db="EMBL/GenBank/DDBJ databases">
        <authorList>
            <person name="Mendez C."/>
            <person name="Richter M."/>
            <person name="Ferrer M."/>
            <person name="Sanchez J."/>
        </authorList>
    </citation>
    <scope>NUCLEOTIDE SEQUENCE</scope>
</reference>
<dbReference type="GO" id="GO:0003677">
    <property type="term" value="F:DNA binding"/>
    <property type="evidence" value="ECO:0007669"/>
    <property type="project" value="InterPro"/>
</dbReference>
<dbReference type="EMBL" id="AUZY01005596">
    <property type="protein sequence ID" value="EQD58431.1"/>
    <property type="molecule type" value="Genomic_DNA"/>
</dbReference>
<dbReference type="GO" id="GO:0006313">
    <property type="term" value="P:DNA transposition"/>
    <property type="evidence" value="ECO:0007669"/>
    <property type="project" value="InterPro"/>
</dbReference>
<proteinExistence type="predicted"/>
<dbReference type="Pfam" id="PF01797">
    <property type="entry name" value="Y1_Tnp"/>
    <property type="match status" value="1"/>
</dbReference>
<name>T1ACB0_9ZZZZ</name>
<evidence type="ECO:0000313" key="2">
    <source>
        <dbReference type="EMBL" id="EQD58431.1"/>
    </source>
</evidence>
<dbReference type="SUPFAM" id="SSF143422">
    <property type="entry name" value="Transposase IS200-like"/>
    <property type="match status" value="1"/>
</dbReference>
<sequence>MPFDTAYRSNHNVVFRCIDHVVWCPKYRRAVLVDGVDRRLKEIVRE</sequence>
<dbReference type="InterPro" id="IPR002686">
    <property type="entry name" value="Transposase_17"/>
</dbReference>